<dbReference type="EMBL" id="LGCK01000006">
    <property type="protein sequence ID" value="KPL73448.1"/>
    <property type="molecule type" value="Genomic_DNA"/>
</dbReference>
<dbReference type="STRING" id="229920.ADM99_04445"/>
<organism evidence="1 2">
    <name type="scientific">Leptolinea tardivitalis</name>
    <dbReference type="NCBI Taxonomy" id="229920"/>
    <lineage>
        <taxon>Bacteria</taxon>
        <taxon>Bacillati</taxon>
        <taxon>Chloroflexota</taxon>
        <taxon>Anaerolineae</taxon>
        <taxon>Anaerolineales</taxon>
        <taxon>Anaerolineaceae</taxon>
        <taxon>Leptolinea</taxon>
    </lineage>
</organism>
<proteinExistence type="predicted"/>
<gene>
    <name evidence="1" type="ORF">ADM99_04445</name>
</gene>
<keyword evidence="2" id="KW-1185">Reference proteome</keyword>
<evidence type="ECO:0000313" key="2">
    <source>
        <dbReference type="Proteomes" id="UP000050430"/>
    </source>
</evidence>
<evidence type="ECO:0000313" key="1">
    <source>
        <dbReference type="EMBL" id="KPL73448.1"/>
    </source>
</evidence>
<sequence>MVKQFEINPFSYILCHFQKRYCLFFSPYPKMLDNKMFFWGKPLYLELLSEDDFYPFPRRINLLDKTWWDLRYIYSNNQKIICPTILSRDYCLKILKLPEENHFLRRHLCKINWKYVHNIFDPYDGFKKLLTNESFSQTMRIIHDELRLNTEKIGITGSLLIDPRIYSPMTDIDLVIDTSLENTKRIASLITDKFLNIKYRNTWPLKAILRKNIEVDLFFPPSKEMFNFLDSIEFENETIVVSFEDIVINDDFSFFAPTIIEGAKYHFIILGTAARGEIHKGEGIKGYGFYCSSSLCKKKVIIIDDPVIQLEKIPSLR</sequence>
<dbReference type="AlphaFoldDB" id="A0A0P6X1Y4"/>
<comment type="caution">
    <text evidence="1">The sequence shown here is derived from an EMBL/GenBank/DDBJ whole genome shotgun (WGS) entry which is preliminary data.</text>
</comment>
<dbReference type="Proteomes" id="UP000050430">
    <property type="component" value="Unassembled WGS sequence"/>
</dbReference>
<name>A0A0P6X1Y4_9CHLR</name>
<dbReference type="RefSeq" id="WP_062421895.1">
    <property type="nucleotide sequence ID" value="NZ_BBYA01000009.1"/>
</dbReference>
<protein>
    <submittedName>
        <fullName evidence="1">Uncharacterized protein</fullName>
    </submittedName>
</protein>
<accession>A0A0P6X1Y4</accession>
<reference evidence="1 2" key="1">
    <citation type="submission" date="2015-07" db="EMBL/GenBank/DDBJ databases">
        <title>Genome sequence of Leptolinea tardivitalis DSM 16556.</title>
        <authorList>
            <person name="Hemp J."/>
            <person name="Ward L.M."/>
            <person name="Pace L.A."/>
            <person name="Fischer W.W."/>
        </authorList>
    </citation>
    <scope>NUCLEOTIDE SEQUENCE [LARGE SCALE GENOMIC DNA]</scope>
    <source>
        <strain evidence="1 2">YMTK-2</strain>
    </source>
</reference>